<dbReference type="PROSITE" id="PS50293">
    <property type="entry name" value="TPR_REGION"/>
    <property type="match status" value="1"/>
</dbReference>
<dbReference type="SUPFAM" id="SSF48452">
    <property type="entry name" value="TPR-like"/>
    <property type="match status" value="1"/>
</dbReference>
<evidence type="ECO:0000313" key="4">
    <source>
        <dbReference type="Proteomes" id="UP000176376"/>
    </source>
</evidence>
<gene>
    <name evidence="3" type="ORF">A3J15_03515</name>
</gene>
<dbReference type="InterPro" id="IPR011990">
    <property type="entry name" value="TPR-like_helical_dom_sf"/>
</dbReference>
<dbReference type="EMBL" id="MGAY01000043">
    <property type="protein sequence ID" value="OGK56254.1"/>
    <property type="molecule type" value="Genomic_DNA"/>
</dbReference>
<proteinExistence type="predicted"/>
<evidence type="ECO:0000256" key="1">
    <source>
        <dbReference type="PROSITE-ProRule" id="PRU00339"/>
    </source>
</evidence>
<feature type="repeat" description="TPR" evidence="1">
    <location>
        <begin position="40"/>
        <end position="73"/>
    </location>
</feature>
<reference evidence="3 4" key="1">
    <citation type="journal article" date="2016" name="Nat. Commun.">
        <title>Thousands of microbial genomes shed light on interconnected biogeochemical processes in an aquifer system.</title>
        <authorList>
            <person name="Anantharaman K."/>
            <person name="Brown C.T."/>
            <person name="Hug L.A."/>
            <person name="Sharon I."/>
            <person name="Castelle C.J."/>
            <person name="Probst A.J."/>
            <person name="Thomas B.C."/>
            <person name="Singh A."/>
            <person name="Wilkins M.J."/>
            <person name="Karaoz U."/>
            <person name="Brodie E.L."/>
            <person name="Williams K.H."/>
            <person name="Hubbard S.S."/>
            <person name="Banfield J.F."/>
        </authorList>
    </citation>
    <scope>NUCLEOTIDE SEQUENCE [LARGE SCALE GENOMIC DNA]</scope>
</reference>
<keyword evidence="1" id="KW-0802">TPR repeat</keyword>
<protein>
    <submittedName>
        <fullName evidence="3">Uncharacterized protein</fullName>
    </submittedName>
</protein>
<dbReference type="Gene3D" id="1.25.40.10">
    <property type="entry name" value="Tetratricopeptide repeat domain"/>
    <property type="match status" value="1"/>
</dbReference>
<evidence type="ECO:0000256" key="2">
    <source>
        <dbReference type="SAM" id="MobiDB-lite"/>
    </source>
</evidence>
<organism evidence="3 4">
    <name type="scientific">Candidatus Roizmanbacteria bacterium RIFCSPLOWO2_02_FULL_38_10</name>
    <dbReference type="NCBI Taxonomy" id="1802074"/>
    <lineage>
        <taxon>Bacteria</taxon>
        <taxon>Candidatus Roizmaniibacteriota</taxon>
    </lineage>
</organism>
<sequence length="276" mass="31465">MNNIKLTSFHDKAAKVALEGNWQQAIRINEQILDVNNKSTEALLRLGFAYLQINQIKKAKKAYLKALKLQPANQIAKNNLQKISILEKKRINYDPKDHKTALLNPNLFLNISGKTRVITLINIGQADVLAKLKIGQKVTLKIKKRRVEVRTDDNEYVGALPDDLSKRLALFLEAGSEYATFIKEASKNIVDVFIREEKKGRRVTKYISFPKNIQDSLKSMIDDDEKPEDEDAEALEEDTTDDEEQPVDLEQLAEAVEDSDIYNVGAHEEEDEEEQE</sequence>
<dbReference type="Proteomes" id="UP000176376">
    <property type="component" value="Unassembled WGS sequence"/>
</dbReference>
<dbReference type="Pfam" id="PF14559">
    <property type="entry name" value="TPR_19"/>
    <property type="match status" value="1"/>
</dbReference>
<dbReference type="STRING" id="1802074.A3J15_03515"/>
<dbReference type="AlphaFoldDB" id="A0A1F7JKV9"/>
<accession>A0A1F7JKV9</accession>
<feature type="region of interest" description="Disordered" evidence="2">
    <location>
        <begin position="221"/>
        <end position="276"/>
    </location>
</feature>
<comment type="caution">
    <text evidence="3">The sequence shown here is derived from an EMBL/GenBank/DDBJ whole genome shotgun (WGS) entry which is preliminary data.</text>
</comment>
<dbReference type="InterPro" id="IPR019734">
    <property type="entry name" value="TPR_rpt"/>
</dbReference>
<dbReference type="SMART" id="SM00028">
    <property type="entry name" value="TPR"/>
    <property type="match status" value="1"/>
</dbReference>
<feature type="compositionally biased region" description="Acidic residues" evidence="2">
    <location>
        <begin position="222"/>
        <end position="247"/>
    </location>
</feature>
<evidence type="ECO:0000313" key="3">
    <source>
        <dbReference type="EMBL" id="OGK56254.1"/>
    </source>
</evidence>
<name>A0A1F7JKV9_9BACT</name>
<dbReference type="PROSITE" id="PS50005">
    <property type="entry name" value="TPR"/>
    <property type="match status" value="1"/>
</dbReference>